<organism evidence="1">
    <name type="scientific">Anguilla anguilla</name>
    <name type="common">European freshwater eel</name>
    <name type="synonym">Muraena anguilla</name>
    <dbReference type="NCBI Taxonomy" id="7936"/>
    <lineage>
        <taxon>Eukaryota</taxon>
        <taxon>Metazoa</taxon>
        <taxon>Chordata</taxon>
        <taxon>Craniata</taxon>
        <taxon>Vertebrata</taxon>
        <taxon>Euteleostomi</taxon>
        <taxon>Actinopterygii</taxon>
        <taxon>Neopterygii</taxon>
        <taxon>Teleostei</taxon>
        <taxon>Anguilliformes</taxon>
        <taxon>Anguillidae</taxon>
        <taxon>Anguilla</taxon>
    </lineage>
</organism>
<name>A0A0E9UAM6_ANGAN</name>
<reference evidence="1" key="2">
    <citation type="journal article" date="2015" name="Fish Shellfish Immunol.">
        <title>Early steps in the European eel (Anguilla anguilla)-Vibrio vulnificus interaction in the gills: Role of the RtxA13 toxin.</title>
        <authorList>
            <person name="Callol A."/>
            <person name="Pajuelo D."/>
            <person name="Ebbesson L."/>
            <person name="Teles M."/>
            <person name="MacKenzie S."/>
            <person name="Amaro C."/>
        </authorList>
    </citation>
    <scope>NUCLEOTIDE SEQUENCE</scope>
</reference>
<evidence type="ECO:0000313" key="1">
    <source>
        <dbReference type="EMBL" id="JAH62772.1"/>
    </source>
</evidence>
<dbReference type="EMBL" id="GBXM01059429">
    <property type="protein sequence ID" value="JAH49148.1"/>
    <property type="molecule type" value="Transcribed_RNA"/>
</dbReference>
<dbReference type="AlphaFoldDB" id="A0A0E9UAM6"/>
<proteinExistence type="predicted"/>
<sequence>MDSSHIKDQWVSSLGFSHCFQLWRLHLESEANNIRQTRGLTLAGNTTNL</sequence>
<protein>
    <submittedName>
        <fullName evidence="1">Uncharacterized protein</fullName>
    </submittedName>
</protein>
<accession>A0A0E9UAM6</accession>
<reference evidence="1" key="1">
    <citation type="submission" date="2014-11" db="EMBL/GenBank/DDBJ databases">
        <authorList>
            <person name="Amaro Gonzalez C."/>
        </authorList>
    </citation>
    <scope>NUCLEOTIDE SEQUENCE</scope>
</reference>
<dbReference type="EMBL" id="GBXM01045805">
    <property type="protein sequence ID" value="JAH62772.1"/>
    <property type="molecule type" value="Transcribed_RNA"/>
</dbReference>